<dbReference type="KEGG" id="llu:AKJ09_06133"/>
<accession>A0A0K1Q262</accession>
<dbReference type="AlphaFoldDB" id="A0A0K1Q262"/>
<reference evidence="2 3" key="1">
    <citation type="submission" date="2015-08" db="EMBL/GenBank/DDBJ databases">
        <authorList>
            <person name="Babu N.S."/>
            <person name="Beckwith C.J."/>
            <person name="Beseler K.G."/>
            <person name="Brison A."/>
            <person name="Carone J.V."/>
            <person name="Caskin T.P."/>
            <person name="Diamond M."/>
            <person name="Durham M.E."/>
            <person name="Foxe J.M."/>
            <person name="Go M."/>
            <person name="Henderson B.A."/>
            <person name="Jones I.B."/>
            <person name="McGettigan J.A."/>
            <person name="Micheletti S.J."/>
            <person name="Nasrallah M.E."/>
            <person name="Ortiz D."/>
            <person name="Piller C.R."/>
            <person name="Privatt S.R."/>
            <person name="Schneider S.L."/>
            <person name="Sharp S."/>
            <person name="Smith T.C."/>
            <person name="Stanton J.D."/>
            <person name="Ullery H.E."/>
            <person name="Wilson R.J."/>
            <person name="Serrano M.G."/>
            <person name="Buck G."/>
            <person name="Lee V."/>
            <person name="Wang Y."/>
            <person name="Carvalho R."/>
            <person name="Voegtly L."/>
            <person name="Shi R."/>
            <person name="Duckworth R."/>
            <person name="Johnson A."/>
            <person name="Loviza R."/>
            <person name="Walstead R."/>
            <person name="Shah Z."/>
            <person name="Kiflezghi M."/>
            <person name="Wade K."/>
            <person name="Ball S.L."/>
            <person name="Bradley K.W."/>
            <person name="Asai D.J."/>
            <person name="Bowman C.A."/>
            <person name="Russell D.A."/>
            <person name="Pope W.H."/>
            <person name="Jacobs-Sera D."/>
            <person name="Hendrix R.W."/>
            <person name="Hatfull G.F."/>
        </authorList>
    </citation>
    <scope>NUCLEOTIDE SEQUENCE [LARGE SCALE GENOMIC DNA]</scope>
    <source>
        <strain evidence="2 3">DSM 27648</strain>
    </source>
</reference>
<evidence type="ECO:0000313" key="2">
    <source>
        <dbReference type="EMBL" id="AKU99469.1"/>
    </source>
</evidence>
<protein>
    <submittedName>
        <fullName evidence="2">Uncharacterized protein</fullName>
    </submittedName>
</protein>
<keyword evidence="3" id="KW-1185">Reference proteome</keyword>
<proteinExistence type="predicted"/>
<evidence type="ECO:0000256" key="1">
    <source>
        <dbReference type="SAM" id="MobiDB-lite"/>
    </source>
</evidence>
<sequence>MSRIAKQRFAQARRDDEEYSPYFEESQRSLRGTGRVRRFESGDLWG</sequence>
<feature type="region of interest" description="Disordered" evidence="1">
    <location>
        <begin position="1"/>
        <end position="25"/>
    </location>
</feature>
<dbReference type="EMBL" id="CP012333">
    <property type="protein sequence ID" value="AKU99469.1"/>
    <property type="molecule type" value="Genomic_DNA"/>
</dbReference>
<gene>
    <name evidence="2" type="ORF">AKJ09_06133</name>
</gene>
<dbReference type="STRING" id="1391654.AKJ09_06133"/>
<organism evidence="2 3">
    <name type="scientific">Labilithrix luteola</name>
    <dbReference type="NCBI Taxonomy" id="1391654"/>
    <lineage>
        <taxon>Bacteria</taxon>
        <taxon>Pseudomonadati</taxon>
        <taxon>Myxococcota</taxon>
        <taxon>Polyangia</taxon>
        <taxon>Polyangiales</taxon>
        <taxon>Labilitrichaceae</taxon>
        <taxon>Labilithrix</taxon>
    </lineage>
</organism>
<dbReference type="Proteomes" id="UP000064967">
    <property type="component" value="Chromosome"/>
</dbReference>
<name>A0A0K1Q262_9BACT</name>
<evidence type="ECO:0000313" key="3">
    <source>
        <dbReference type="Proteomes" id="UP000064967"/>
    </source>
</evidence>